<keyword evidence="15" id="KW-1185">Reference proteome</keyword>
<evidence type="ECO:0000256" key="3">
    <source>
        <dbReference type="ARBA" id="ARBA00022692"/>
    </source>
</evidence>
<dbReference type="Gene3D" id="2.10.50.10">
    <property type="entry name" value="Tumor Necrosis Factor Receptor, subunit A, domain 2"/>
    <property type="match status" value="1"/>
</dbReference>
<evidence type="ECO:0000256" key="6">
    <source>
        <dbReference type="ARBA" id="ARBA00022989"/>
    </source>
</evidence>
<feature type="transmembrane region" description="Helical" evidence="10">
    <location>
        <begin position="730"/>
        <end position="750"/>
    </location>
</feature>
<feature type="transmembrane region" description="Helical" evidence="10">
    <location>
        <begin position="819"/>
        <end position="841"/>
    </location>
</feature>
<protein>
    <submittedName>
        <fullName evidence="14">Internalin-A</fullName>
    </submittedName>
</protein>
<keyword evidence="9" id="KW-0325">Glycoprotein</keyword>
<evidence type="ECO:0000313" key="14">
    <source>
        <dbReference type="EMBL" id="CAL4777379.1"/>
    </source>
</evidence>
<dbReference type="SUPFAM" id="SSF52058">
    <property type="entry name" value="L domain-like"/>
    <property type="match status" value="1"/>
</dbReference>
<evidence type="ECO:0000256" key="10">
    <source>
        <dbReference type="SAM" id="Phobius"/>
    </source>
</evidence>
<feature type="transmembrane region" description="Helical" evidence="10">
    <location>
        <begin position="1008"/>
        <end position="1027"/>
    </location>
</feature>
<keyword evidence="4 11" id="KW-0732">Signal</keyword>
<dbReference type="GO" id="GO:0016020">
    <property type="term" value="C:membrane"/>
    <property type="evidence" value="ECO:0007669"/>
    <property type="project" value="UniProtKB-SubCell"/>
</dbReference>
<evidence type="ECO:0000256" key="7">
    <source>
        <dbReference type="ARBA" id="ARBA00023136"/>
    </source>
</evidence>
<keyword evidence="6 10" id="KW-1133">Transmembrane helix</keyword>
<gene>
    <name evidence="12" type="ORF">C1SCF055_LOCUS17087</name>
</gene>
<evidence type="ECO:0000313" key="13">
    <source>
        <dbReference type="EMBL" id="CAL1143442.1"/>
    </source>
</evidence>
<sequence>MGPFASVILQWALLPGAAIRDSLKPESLVLDAGRDGCLEEAKRIEQLMRDLAYPGPLEGNHCDWPGITCWQNCRVEKIECENCSGHLPEKIELRHLWEVSLTSPTLTGNIKAFSGIQLLNSLELKGTEITGELEVFREDNFVRLLLADTKISGNLQSLARMELRELDLSGTAISGDLQSLVGDVDWYSSESISKRRLRHLKLGRTNITGRLSSLTRFPILKEVDLSYTSVSGWVDSSWRSKCKDLLILQLRKTSVQFVPVGEELERLKDHWTGGRLRLFPKLKELDVTHCPVNNTVENLLLPLAMSQLSTIKAAAAGISGVVPQLAKELTNLNAAKELEDVHFILPDNLVILDLSFNNITGVNGLPVLPHSGRVLLRENSQLVVPSKVLTEALKHQIILDLSGTNLSNKEEIAQLLAKGEVKTTDMYAHRNDLAGYACKDLVGTVKVAPETFVPDEMCKCLAGWHGHGATCQICPADQFSDEMGLDICKMCPPNSTAPEGSTKLAHCKCDFGNLHNGTCSCDKHHALIKGDCVLCSKLHLQCNTSGVSASSALPEISFTRLQRSAEEAHRCLPPGELERCPGNHQCGLGYDGTLCATCAAGFWAKAGRCRPCAEMNSTSIWYAVFLGVAALVVAAFLAYRHVFLPRQVAPPVSVKSLLQKLITLQAPVLLQMVQLWSVLSRLGRSSSSPSGGSSQSLPEVPYLEALQLTTTELQNSLNLQCAFNAETVRMLAALSSPVAPLLLLACCAALELYRAGFGVSMALKTLTLLFIGGASSASELLSCQSVDGDGESLGDFAFRKAIRHLRCSETDGVAFWVDMVGYSSALAYGVLIPLFLVGLMVRQYFALQEARLFYASAEGGTPQHVTLRLQTLHGQLPEEALPKRLLAAVAAHMAVHCRGKWLVQLQDGYISATSSGGEEIPADHLDLMKVVADAKTSRNIDVLRSRRVAEMLTERIMLEEAKDRWLIGSQALLCKYMLCQDVWMHLVMKLFAVALVSCVSMSDAWKWAIAFSLGMAVLVGACQPYMWPQVSQLQSLSCFCLALASLAFVYDCAWLARIALLAPVLLLLWQVLSPDCTEALAERLYQELQLELPKFQRGEGHEVIVQQLRFGRGRGRDDLRGRGRLE</sequence>
<dbReference type="OrthoDB" id="19138at2759"/>
<dbReference type="EMBL" id="CAMXCT020001436">
    <property type="protein sequence ID" value="CAL1143442.1"/>
    <property type="molecule type" value="Genomic_DNA"/>
</dbReference>
<organism evidence="12">
    <name type="scientific">Cladocopium goreaui</name>
    <dbReference type="NCBI Taxonomy" id="2562237"/>
    <lineage>
        <taxon>Eukaryota</taxon>
        <taxon>Sar</taxon>
        <taxon>Alveolata</taxon>
        <taxon>Dinophyceae</taxon>
        <taxon>Suessiales</taxon>
        <taxon>Symbiodiniaceae</taxon>
        <taxon>Cladocopium</taxon>
    </lineage>
</organism>
<accession>A0A9P1FXP4</accession>
<dbReference type="PANTHER" id="PTHR27000">
    <property type="entry name" value="LEUCINE-RICH REPEAT RECEPTOR-LIKE PROTEIN KINASE FAMILY PROTEIN-RELATED"/>
    <property type="match status" value="1"/>
</dbReference>
<evidence type="ECO:0000256" key="8">
    <source>
        <dbReference type="ARBA" id="ARBA00023170"/>
    </source>
</evidence>
<feature type="chain" id="PRO_5043272316" evidence="11">
    <location>
        <begin position="19"/>
        <end position="1126"/>
    </location>
</feature>
<feature type="signal peptide" evidence="11">
    <location>
        <begin position="1"/>
        <end position="18"/>
    </location>
</feature>
<comment type="subcellular location">
    <subcellularLocation>
        <location evidence="1">Membrane</location>
        <topology evidence="1">Single-pass membrane protein</topology>
    </subcellularLocation>
</comment>
<dbReference type="PANTHER" id="PTHR27000:SF290">
    <property type="entry name" value="LRR RECEPTOR-LIKE SERINE_THREONINE-PROTEIN KINASE RGI2"/>
    <property type="match status" value="1"/>
</dbReference>
<dbReference type="InterPro" id="IPR032675">
    <property type="entry name" value="LRR_dom_sf"/>
</dbReference>
<keyword evidence="3 10" id="KW-0812">Transmembrane</keyword>
<dbReference type="AlphaFoldDB" id="A0A9P1FXP4"/>
<reference evidence="12" key="1">
    <citation type="submission" date="2022-10" db="EMBL/GenBank/DDBJ databases">
        <authorList>
            <person name="Chen Y."/>
            <person name="Dougan E. K."/>
            <person name="Chan C."/>
            <person name="Rhodes N."/>
            <person name="Thang M."/>
        </authorList>
    </citation>
    <scope>NUCLEOTIDE SEQUENCE</scope>
</reference>
<dbReference type="Proteomes" id="UP001152797">
    <property type="component" value="Unassembled WGS sequence"/>
</dbReference>
<dbReference type="EMBL" id="CAMXCT010001436">
    <property type="protein sequence ID" value="CAI3990067.1"/>
    <property type="molecule type" value="Genomic_DNA"/>
</dbReference>
<feature type="transmembrane region" description="Helical" evidence="10">
    <location>
        <begin position="1039"/>
        <end position="1069"/>
    </location>
</feature>
<comment type="caution">
    <text evidence="12">The sequence shown here is derived from an EMBL/GenBank/DDBJ whole genome shotgun (WGS) entry which is preliminary data.</text>
</comment>
<keyword evidence="8" id="KW-0675">Receptor</keyword>
<evidence type="ECO:0000313" key="12">
    <source>
        <dbReference type="EMBL" id="CAI3990067.1"/>
    </source>
</evidence>
<keyword evidence="2" id="KW-0433">Leucine-rich repeat</keyword>
<evidence type="ECO:0000256" key="5">
    <source>
        <dbReference type="ARBA" id="ARBA00022737"/>
    </source>
</evidence>
<name>A0A9P1FXP4_9DINO</name>
<keyword evidence="7 10" id="KW-0472">Membrane</keyword>
<proteinExistence type="predicted"/>
<evidence type="ECO:0000256" key="11">
    <source>
        <dbReference type="SAM" id="SignalP"/>
    </source>
</evidence>
<evidence type="ECO:0000256" key="2">
    <source>
        <dbReference type="ARBA" id="ARBA00022614"/>
    </source>
</evidence>
<evidence type="ECO:0000256" key="4">
    <source>
        <dbReference type="ARBA" id="ARBA00022729"/>
    </source>
</evidence>
<dbReference type="SMART" id="SM01411">
    <property type="entry name" value="Ephrin_rec_like"/>
    <property type="match status" value="1"/>
</dbReference>
<dbReference type="Gene3D" id="3.80.10.10">
    <property type="entry name" value="Ribonuclease Inhibitor"/>
    <property type="match status" value="2"/>
</dbReference>
<dbReference type="EMBL" id="CAMXCT030001436">
    <property type="protein sequence ID" value="CAL4777379.1"/>
    <property type="molecule type" value="Genomic_DNA"/>
</dbReference>
<dbReference type="PROSITE" id="PS51450">
    <property type="entry name" value="LRR"/>
    <property type="match status" value="1"/>
</dbReference>
<keyword evidence="5" id="KW-0677">Repeat</keyword>
<evidence type="ECO:0000256" key="9">
    <source>
        <dbReference type="ARBA" id="ARBA00023180"/>
    </source>
</evidence>
<feature type="transmembrane region" description="Helical" evidence="10">
    <location>
        <begin position="620"/>
        <end position="640"/>
    </location>
</feature>
<evidence type="ECO:0000256" key="1">
    <source>
        <dbReference type="ARBA" id="ARBA00004167"/>
    </source>
</evidence>
<evidence type="ECO:0000313" key="15">
    <source>
        <dbReference type="Proteomes" id="UP001152797"/>
    </source>
</evidence>
<dbReference type="InterPro" id="IPR001611">
    <property type="entry name" value="Leu-rich_rpt"/>
</dbReference>
<reference evidence="13" key="2">
    <citation type="submission" date="2024-04" db="EMBL/GenBank/DDBJ databases">
        <authorList>
            <person name="Chen Y."/>
            <person name="Shah S."/>
            <person name="Dougan E. K."/>
            <person name="Thang M."/>
            <person name="Chan C."/>
        </authorList>
    </citation>
    <scope>NUCLEOTIDE SEQUENCE [LARGE SCALE GENOMIC DNA]</scope>
</reference>